<evidence type="ECO:0000256" key="6">
    <source>
        <dbReference type="SAM" id="SignalP"/>
    </source>
</evidence>
<feature type="domain" description="Laminin G" evidence="8">
    <location>
        <begin position="1564"/>
        <end position="1737"/>
    </location>
</feature>
<feature type="chain" id="PRO_5045664830" evidence="6">
    <location>
        <begin position="31"/>
        <end position="1740"/>
    </location>
</feature>
<evidence type="ECO:0000256" key="4">
    <source>
        <dbReference type="PROSITE-ProRule" id="PRU00460"/>
    </source>
</evidence>
<dbReference type="Pfam" id="PF06009">
    <property type="entry name" value="Laminin_II"/>
    <property type="match status" value="1"/>
</dbReference>
<dbReference type="InterPro" id="IPR009254">
    <property type="entry name" value="Laminin_aI"/>
</dbReference>
<feature type="domain" description="Laminin G" evidence="8">
    <location>
        <begin position="1019"/>
        <end position="1182"/>
    </location>
</feature>
<feature type="domain" description="Laminin EGF-like" evidence="9">
    <location>
        <begin position="103"/>
        <end position="149"/>
    </location>
</feature>
<dbReference type="KEGG" id="sasa:106584357"/>
<feature type="signal peptide" evidence="6">
    <location>
        <begin position="1"/>
        <end position="30"/>
    </location>
</feature>
<dbReference type="GO" id="GO:0016020">
    <property type="term" value="C:membrane"/>
    <property type="evidence" value="ECO:0007669"/>
    <property type="project" value="UniProtKB-SubCell"/>
</dbReference>
<dbReference type="PaxDb" id="8030-ENSSSAP00000042730"/>
<organism evidence="10 11">
    <name type="scientific">Salmo salar</name>
    <name type="common">Atlantic salmon</name>
    <dbReference type="NCBI Taxonomy" id="8030"/>
    <lineage>
        <taxon>Eukaryota</taxon>
        <taxon>Metazoa</taxon>
        <taxon>Chordata</taxon>
        <taxon>Craniata</taxon>
        <taxon>Vertebrata</taxon>
        <taxon>Euteleostomi</taxon>
        <taxon>Actinopterygii</taxon>
        <taxon>Neopterygii</taxon>
        <taxon>Teleostei</taxon>
        <taxon>Protacanthopterygii</taxon>
        <taxon>Salmoniformes</taxon>
        <taxon>Salmonidae</taxon>
        <taxon>Salmoninae</taxon>
        <taxon>Salmo</taxon>
    </lineage>
</organism>
<dbReference type="GO" id="GO:0005576">
    <property type="term" value="C:extracellular region"/>
    <property type="evidence" value="ECO:0007669"/>
    <property type="project" value="UniProtKB-ARBA"/>
</dbReference>
<feature type="disulfide bond" evidence="4">
    <location>
        <begin position="175"/>
        <end position="184"/>
    </location>
</feature>
<evidence type="ECO:0000313" key="10">
    <source>
        <dbReference type="Proteomes" id="UP001652741"/>
    </source>
</evidence>
<dbReference type="InterPro" id="IPR013320">
    <property type="entry name" value="ConA-like_dom_sf"/>
</dbReference>
<feature type="compositionally biased region" description="Basic and acidic residues" evidence="5">
    <location>
        <begin position="652"/>
        <end position="662"/>
    </location>
</feature>
<reference evidence="11" key="1">
    <citation type="submission" date="2025-08" db="UniProtKB">
        <authorList>
            <consortium name="RefSeq"/>
        </authorList>
    </citation>
    <scope>IDENTIFICATION</scope>
</reference>
<evidence type="ECO:0000256" key="5">
    <source>
        <dbReference type="SAM" id="MobiDB-lite"/>
    </source>
</evidence>
<dbReference type="PANTHER" id="PTHR15036">
    <property type="entry name" value="PIKACHURIN-LIKE PROTEIN"/>
    <property type="match status" value="1"/>
</dbReference>
<feature type="region of interest" description="Disordered" evidence="5">
    <location>
        <begin position="652"/>
        <end position="672"/>
    </location>
</feature>
<dbReference type="PANTHER" id="PTHR15036:SF67">
    <property type="entry name" value="LAMININ SUBUNIT ALPHA-LIKE PROTEIN"/>
    <property type="match status" value="1"/>
</dbReference>
<dbReference type="Pfam" id="PF00053">
    <property type="entry name" value="EGF_laminin"/>
    <property type="match status" value="2"/>
</dbReference>
<feature type="domain" description="Laminin EGF-like" evidence="9">
    <location>
        <begin position="150"/>
        <end position="204"/>
    </location>
</feature>
<dbReference type="GO" id="GO:0004435">
    <property type="term" value="F:phosphatidylinositol-4,5-bisphosphate phospholipase C activity"/>
    <property type="evidence" value="ECO:0007669"/>
    <property type="project" value="InterPro"/>
</dbReference>
<dbReference type="GO" id="GO:0006629">
    <property type="term" value="P:lipid metabolic process"/>
    <property type="evidence" value="ECO:0007669"/>
    <property type="project" value="InterPro"/>
</dbReference>
<dbReference type="Proteomes" id="UP001652741">
    <property type="component" value="Chromosome ssa23"/>
</dbReference>
<name>A0A1S3PBN8_SALSA</name>
<dbReference type="GO" id="GO:0005102">
    <property type="term" value="F:signaling receptor binding"/>
    <property type="evidence" value="ECO:0007669"/>
    <property type="project" value="InterPro"/>
</dbReference>
<dbReference type="PROSITE" id="PS01248">
    <property type="entry name" value="EGF_LAM_1"/>
    <property type="match status" value="1"/>
</dbReference>
<dbReference type="CDD" id="cd00055">
    <property type="entry name" value="EGF_Lam"/>
    <property type="match status" value="1"/>
</dbReference>
<dbReference type="GO" id="GO:0030334">
    <property type="term" value="P:regulation of cell migration"/>
    <property type="evidence" value="ECO:0007669"/>
    <property type="project" value="InterPro"/>
</dbReference>
<dbReference type="GO" id="GO:0007155">
    <property type="term" value="P:cell adhesion"/>
    <property type="evidence" value="ECO:0007669"/>
    <property type="project" value="UniProtKB-KW"/>
</dbReference>
<feature type="domain" description="Laminin G" evidence="8">
    <location>
        <begin position="1388"/>
        <end position="1558"/>
    </location>
</feature>
<feature type="disulfide bond" evidence="4">
    <location>
        <begin position="122"/>
        <end position="131"/>
    </location>
</feature>
<evidence type="ECO:0000259" key="9">
    <source>
        <dbReference type="PROSITE" id="PS50027"/>
    </source>
</evidence>
<dbReference type="SUPFAM" id="SSF57196">
    <property type="entry name" value="EGF/Laminin"/>
    <property type="match status" value="2"/>
</dbReference>
<sequence>MKMTQGTVCWFGGVWGLLLWCALFGPCTDGQSAPQRHPNGRYDYLSQNHQSGKDPWHKGHPRIPRKYCDTSFNNQSAGAITQRCGTGYYRERTGPHRGQCVPCNCNSLSNECDEQTGRCLNCQYNTDGDRCERCKEGYYGNAAQKTCRGCPCPFRANNFAVACLDIGANEIECLCKPGYTGTRCERCAPDYYGNPMIYGGRCQRCHCDATSTCDHLTGKCKKPDDPGTNDQCIECDSCTQALLNDLENMDDGLELLRQQLQGIAYNSSPANLNQLEGAINETKALVGRYSTIVDAQGPKVNLLEAEVMSLDQDISLLEDKASYTLSDAENVLVKVIQTKQRAEDFIPKAQDLLMNIEDLLRQLSEANSSVNNITVGVEEVARMMKVVQRMVKEMRQLGCSNQTEKAAREQEGAHKLLDFIKNNMSAPLDDNQAVANETAQSLMTSVSALSDLAVAVAEADNTVNRTRSLNFNSTDFLRILTQLSGELERKRDSVLPEMNMTKDKLKNITGLLEMMKEMKKEYEHLAAEIDGAKPNLTKRLNDIAKAKQKEGIVVMAEEHAEELNRLAMELQMAVHNATNSSDLQHASESTGAYSSIIKAIEEAEMAANQSKEASDKALKDVEEQGLTNRSEELKHNASSLLTEALNAEKDLRETSAKVDNHKQRVGQTKNKRKMLRKDALAVTENLKEIQRDDIGKLIDSAKATVNAANNTVNDVTDRLNDISLAHIMLPNVSSNIGSVLDEVGNELKKLNETWPTLEDTLSRVKNLCSQASPSVSMTDSIRRIKDVIEEARDIVKRLSIGMTFNGKGHIELRPPTNVEDLKAFTAAELLLNLQETKPTRGDRSRRRRQNTQDDRNLFVLYLGNKDSSKDFIGMAVKNNTLRCVYKLGGVIHELNTDHITRAKVNSTVFDKVVFNRVYQDAELSVTHRFPSQPVDVSKESNRPNTTVGLLNLDTNSVVFYVGGYPDAFTPPVELRYPKYCGAIKLSTINGQFFSLYNFKNAINVDKQSYIKVSVSLQSTVPYYFDGTGYGLVTAIKEIKTPKRGVLKFHTNSQVENAILFYKGNEDSYTSVTVERGYVVVQGRQGTQVLNAKSTRKVSLNNEQFVIVMDTTFKVHVTGVQTEIIKIDNIMESLKHFYIGGLPASLRKRDNVTTPPFRGCIDNVILQSKEIEFNTTIGVSVGCPTSLLGVREATFHPGGSLSVDPQDFWTNPVAMVSLGFRTMENKGVLLRTSEERHGYQLSLVDGYVMFYFDENALKSTKTYNDGRWHYLTALRNGTQLELRVDNGDLGQHQTTPQVKPNEQQVVLGGETFRGCLANLHIRRPEESFIPADFSSFTQKGDVILGMCRLQPPPQAIWEPAGLQERPKKSKPRSGAVHTECRLPKVSDPQAYQLTGAASWLSYIIAPEELNFRPHFSLEIRTRSSAGLLLHVSGNGDISQVSLYMTNGKIKLSLGKDRVIHNKNKSNDGRWHTVMVSVEKNTFHLVVDGFRVPDGILPAEEGSSLALQNPVYLGSDPASKTSWAQGDSLPKKSVIGCIRHFKVYNVLVGEPAANHGAPPCFDGATEAGAYFAGTGHVVLDKFFTVGSRFELTFEARPRNTTGLLFHARGRHRNSLSVFMRKNKVEVHVNDGLGDYSASVTPQQNLCDGTFHVIAVSKQNNVVQLNVDSESQRTVGPSHSSYTMTKDSLYIGGMSGTSKHKGVPISSSFVGCLRHIKVNKKPVVFKTASSVVGPVNINECPAD</sequence>
<dbReference type="GO" id="GO:0035556">
    <property type="term" value="P:intracellular signal transduction"/>
    <property type="evidence" value="ECO:0007669"/>
    <property type="project" value="InterPro"/>
</dbReference>
<dbReference type="RefSeq" id="XP_014025050.2">
    <property type="nucleotide sequence ID" value="XM_014169575.2"/>
</dbReference>
<keyword evidence="10" id="KW-1185">Reference proteome</keyword>
<dbReference type="Pfam" id="PF06008">
    <property type="entry name" value="Laminin_I"/>
    <property type="match status" value="1"/>
</dbReference>
<dbReference type="Pfam" id="PF02210">
    <property type="entry name" value="Laminin_G_2"/>
    <property type="match status" value="4"/>
</dbReference>
<dbReference type="Gene3D" id="2.60.120.200">
    <property type="match status" value="5"/>
</dbReference>
<dbReference type="Gene3D" id="2.10.25.10">
    <property type="entry name" value="Laminin"/>
    <property type="match status" value="2"/>
</dbReference>
<dbReference type="InterPro" id="IPR001711">
    <property type="entry name" value="PLipase_C_Pinositol-sp_Y"/>
</dbReference>
<feature type="domain" description="PI-PLC Y-box" evidence="7">
    <location>
        <begin position="1199"/>
        <end position="1248"/>
    </location>
</feature>
<dbReference type="GeneID" id="106584357"/>
<dbReference type="InterPro" id="IPR001791">
    <property type="entry name" value="Laminin_G"/>
</dbReference>
<evidence type="ECO:0000313" key="11">
    <source>
        <dbReference type="RefSeq" id="XP_014025050.2"/>
    </source>
</evidence>
<evidence type="ECO:0000256" key="3">
    <source>
        <dbReference type="ARBA" id="ARBA00023157"/>
    </source>
</evidence>
<dbReference type="CDD" id="cd00110">
    <property type="entry name" value="LamG"/>
    <property type="match status" value="4"/>
</dbReference>
<dbReference type="GO" id="GO:0045995">
    <property type="term" value="P:regulation of embryonic development"/>
    <property type="evidence" value="ECO:0007669"/>
    <property type="project" value="InterPro"/>
</dbReference>
<dbReference type="InterPro" id="IPR000742">
    <property type="entry name" value="EGF"/>
</dbReference>
<dbReference type="InterPro" id="IPR002049">
    <property type="entry name" value="LE_dom"/>
</dbReference>
<dbReference type="InterPro" id="IPR050372">
    <property type="entry name" value="Neurexin-related_CASP"/>
</dbReference>
<evidence type="ECO:0000259" key="8">
    <source>
        <dbReference type="PROSITE" id="PS50025"/>
    </source>
</evidence>
<keyword evidence="6" id="KW-0732">Signal</keyword>
<dbReference type="PROSITE" id="PS50008">
    <property type="entry name" value="PIPLC_Y_DOMAIN"/>
    <property type="match status" value="1"/>
</dbReference>
<dbReference type="PROSITE" id="PS00022">
    <property type="entry name" value="EGF_1"/>
    <property type="match status" value="1"/>
</dbReference>
<keyword evidence="3 4" id="KW-1015">Disulfide bond</keyword>
<dbReference type="PROSITE" id="PS50025">
    <property type="entry name" value="LAM_G_DOMAIN"/>
    <property type="match status" value="4"/>
</dbReference>
<proteinExistence type="predicted"/>
<dbReference type="SMART" id="SM00282">
    <property type="entry name" value="LamG"/>
    <property type="match status" value="5"/>
</dbReference>
<dbReference type="SMART" id="SM00180">
    <property type="entry name" value="EGF_Lam"/>
    <property type="match status" value="2"/>
</dbReference>
<dbReference type="STRING" id="8030.ENSSSAP00000042730"/>
<keyword evidence="2" id="KW-0175">Coiled coil</keyword>
<accession>A0A1S3PBN8</accession>
<dbReference type="PROSITE" id="PS50027">
    <property type="entry name" value="EGF_LAM_2"/>
    <property type="match status" value="2"/>
</dbReference>
<keyword evidence="1" id="KW-0130">Cell adhesion</keyword>
<protein>
    <submittedName>
        <fullName evidence="11">Laminin subunit alpha-3</fullName>
    </submittedName>
</protein>
<dbReference type="GO" id="GO:0030155">
    <property type="term" value="P:regulation of cell adhesion"/>
    <property type="evidence" value="ECO:0007669"/>
    <property type="project" value="InterPro"/>
</dbReference>
<comment type="caution">
    <text evidence="4">Lacks conserved residue(s) required for the propagation of feature annotation.</text>
</comment>
<keyword evidence="4" id="KW-0424">Laminin EGF-like domain</keyword>
<dbReference type="SUPFAM" id="SSF49899">
    <property type="entry name" value="Concanavalin A-like lectins/glucanases"/>
    <property type="match status" value="5"/>
</dbReference>
<evidence type="ECO:0000259" key="7">
    <source>
        <dbReference type="PROSITE" id="PS50008"/>
    </source>
</evidence>
<dbReference type="GO" id="GO:0005604">
    <property type="term" value="C:basement membrane"/>
    <property type="evidence" value="ECO:0007669"/>
    <property type="project" value="UniProtKB-ARBA"/>
</dbReference>
<feature type="domain" description="Laminin G" evidence="8">
    <location>
        <begin position="1189"/>
        <end position="1346"/>
    </location>
</feature>
<gene>
    <name evidence="11" type="primary">lama3</name>
</gene>
<dbReference type="InterPro" id="IPR010307">
    <property type="entry name" value="Laminin_dom_II"/>
</dbReference>
<evidence type="ECO:0000256" key="2">
    <source>
        <dbReference type="ARBA" id="ARBA00023054"/>
    </source>
</evidence>
<evidence type="ECO:0000256" key="1">
    <source>
        <dbReference type="ARBA" id="ARBA00022889"/>
    </source>
</evidence>